<reference evidence="4 5" key="1">
    <citation type="submission" date="2016-11" db="EMBL/GenBank/DDBJ databases">
        <authorList>
            <person name="Jaros S."/>
            <person name="Januszkiewicz K."/>
            <person name="Wedrychowicz H."/>
        </authorList>
    </citation>
    <scope>NUCLEOTIDE SEQUENCE [LARGE SCALE GENOMIC DNA]</scope>
    <source>
        <strain evidence="4 5">DSM 6191</strain>
    </source>
</reference>
<feature type="transmembrane region" description="Helical" evidence="3">
    <location>
        <begin position="414"/>
        <end position="439"/>
    </location>
</feature>
<keyword evidence="3" id="KW-0812">Transmembrane</keyword>
<protein>
    <submittedName>
        <fullName evidence="4">Spore germination protein KA</fullName>
    </submittedName>
</protein>
<evidence type="ECO:0000256" key="2">
    <source>
        <dbReference type="ARBA" id="ARBA00023136"/>
    </source>
</evidence>
<evidence type="ECO:0000313" key="4">
    <source>
        <dbReference type="EMBL" id="SHI63684.1"/>
    </source>
</evidence>
<dbReference type="InterPro" id="IPR050768">
    <property type="entry name" value="UPF0353/GerABKA_families"/>
</dbReference>
<keyword evidence="2 3" id="KW-0472">Membrane</keyword>
<organism evidence="4 5">
    <name type="scientific">Clostridium intestinale DSM 6191</name>
    <dbReference type="NCBI Taxonomy" id="1121320"/>
    <lineage>
        <taxon>Bacteria</taxon>
        <taxon>Bacillati</taxon>
        <taxon>Bacillota</taxon>
        <taxon>Clostridia</taxon>
        <taxon>Eubacteriales</taxon>
        <taxon>Clostridiaceae</taxon>
        <taxon>Clostridium</taxon>
    </lineage>
</organism>
<dbReference type="EMBL" id="FQXU01000017">
    <property type="protein sequence ID" value="SHI63684.1"/>
    <property type="molecule type" value="Genomic_DNA"/>
</dbReference>
<dbReference type="GO" id="GO:0009847">
    <property type="term" value="P:spore germination"/>
    <property type="evidence" value="ECO:0007669"/>
    <property type="project" value="InterPro"/>
</dbReference>
<dbReference type="PIRSF" id="PIRSF005690">
    <property type="entry name" value="GerBA"/>
    <property type="match status" value="1"/>
</dbReference>
<evidence type="ECO:0000256" key="1">
    <source>
        <dbReference type="ARBA" id="ARBA00005278"/>
    </source>
</evidence>
<dbReference type="PANTHER" id="PTHR22550">
    <property type="entry name" value="SPORE GERMINATION PROTEIN"/>
    <property type="match status" value="1"/>
</dbReference>
<dbReference type="RefSeq" id="WP_073022436.1">
    <property type="nucleotide sequence ID" value="NZ_FQXU01000017.1"/>
</dbReference>
<feature type="transmembrane region" description="Helical" evidence="3">
    <location>
        <begin position="332"/>
        <end position="350"/>
    </location>
</feature>
<dbReference type="PANTHER" id="PTHR22550:SF5">
    <property type="entry name" value="LEUCINE ZIPPER PROTEIN 4"/>
    <property type="match status" value="1"/>
</dbReference>
<name>A0A1M6CSB8_9CLOT</name>
<proteinExistence type="inferred from homology"/>
<dbReference type="GO" id="GO:0016020">
    <property type="term" value="C:membrane"/>
    <property type="evidence" value="ECO:0007669"/>
    <property type="project" value="InterPro"/>
</dbReference>
<dbReference type="Proteomes" id="UP000184241">
    <property type="component" value="Unassembled WGS sequence"/>
</dbReference>
<comment type="similarity">
    <text evidence="1">Belongs to the GerABKA family.</text>
</comment>
<feature type="transmembrane region" description="Helical" evidence="3">
    <location>
        <begin position="384"/>
        <end position="402"/>
    </location>
</feature>
<gene>
    <name evidence="4" type="ORF">SAMN02745941_04102</name>
</gene>
<evidence type="ECO:0000256" key="3">
    <source>
        <dbReference type="SAM" id="Phobius"/>
    </source>
</evidence>
<dbReference type="AlphaFoldDB" id="A0A1M6CSB8"/>
<accession>A0A1M6CSB8</accession>
<sequence>MQNNTLSKNLHTNLQVIKDLFKNDSTLKIRIFQNESIGYIEGCIIHIDGMVDNKFVSENVISPFLKSDFSNYSGSDIFKIFKNQIVTSNELEECNSLDSIVDSILEGDTVFLLNNSKYALIIGSKNFQTRSVTEPTSEKVLRGPREGFTECLLTNISLIRRKIKNPNLKFQFREIGEETNTRVCICHIEGIASNKILNELIKRLDSISINSVLDSQYIQEIIDDLPLSPFETINSTERPDSVAGKLLEGRIAVFVDGSPFVLTLPFLFIEYFQVDEDYYNNFVFMSFNRLLRILGFILSISIPAIYLSFVTYNQEMIPTPLLISISAARLGVPFPTVVESFIMLIVFEILREAGERIPNNMGQAVSIVGGLVLGQAAVEARIVSAPMVIVVGLTGICGLLNIRVKGAAIFLRFFYLILSSLFGMYGYIIGLISTLIYLMSIYSFGVPYMTRVGSIKFQNIRDSVVRAPWWYMGVKQYIIGSKLSMKNKRKTGYGDENK</sequence>
<keyword evidence="3" id="KW-1133">Transmembrane helix</keyword>
<dbReference type="Pfam" id="PF03323">
    <property type="entry name" value="GerA"/>
    <property type="match status" value="1"/>
</dbReference>
<feature type="transmembrane region" description="Helical" evidence="3">
    <location>
        <begin position="290"/>
        <end position="312"/>
    </location>
</feature>
<evidence type="ECO:0000313" key="5">
    <source>
        <dbReference type="Proteomes" id="UP000184241"/>
    </source>
</evidence>
<dbReference type="InterPro" id="IPR004995">
    <property type="entry name" value="Spore_Ger"/>
</dbReference>